<protein>
    <submittedName>
        <fullName evidence="1">Uncharacterized protein</fullName>
    </submittedName>
</protein>
<name>A0A0R1MQM3_9LACO</name>
<dbReference type="OrthoDB" id="9955951at2"/>
<sequence length="109" mass="13094">MKNRIEKIFSDMKNHKSSAIYYNVREDNFFLHIDPELSHMEDMYRSGNVKYVAMNNINKFDCTTKKELLIRMIILEKKLSKDNTEFIRQEIEELILGMYVVKNKKLITI</sequence>
<dbReference type="RefSeq" id="WP_057868822.1">
    <property type="nucleotide sequence ID" value="NZ_AZDX01000003.1"/>
</dbReference>
<dbReference type="PATRIC" id="fig|1423759.3.peg.1174"/>
<accession>A0A0R1MQM3</accession>
<dbReference type="GeneID" id="98309494"/>
<comment type="caution">
    <text evidence="1">The sequence shown here is derived from an EMBL/GenBank/DDBJ whole genome shotgun (WGS) entry which is preliminary data.</text>
</comment>
<organism evidence="1 2">
    <name type="scientific">Liquorilactobacillus hordei DSM 19519</name>
    <dbReference type="NCBI Taxonomy" id="1423759"/>
    <lineage>
        <taxon>Bacteria</taxon>
        <taxon>Bacillati</taxon>
        <taxon>Bacillota</taxon>
        <taxon>Bacilli</taxon>
        <taxon>Lactobacillales</taxon>
        <taxon>Lactobacillaceae</taxon>
        <taxon>Liquorilactobacillus</taxon>
    </lineage>
</organism>
<evidence type="ECO:0000313" key="1">
    <source>
        <dbReference type="EMBL" id="KRL08036.1"/>
    </source>
</evidence>
<evidence type="ECO:0000313" key="2">
    <source>
        <dbReference type="Proteomes" id="UP000051448"/>
    </source>
</evidence>
<gene>
    <name evidence="1" type="ORF">FC92_GL001109</name>
</gene>
<dbReference type="AlphaFoldDB" id="A0A0R1MQM3"/>
<dbReference type="Proteomes" id="UP000051448">
    <property type="component" value="Unassembled WGS sequence"/>
</dbReference>
<reference evidence="1 2" key="1">
    <citation type="journal article" date="2015" name="Genome Announc.">
        <title>Expanding the biotechnology potential of lactobacilli through comparative genomics of 213 strains and associated genera.</title>
        <authorList>
            <person name="Sun Z."/>
            <person name="Harris H.M."/>
            <person name="McCann A."/>
            <person name="Guo C."/>
            <person name="Argimon S."/>
            <person name="Zhang W."/>
            <person name="Yang X."/>
            <person name="Jeffery I.B."/>
            <person name="Cooney J.C."/>
            <person name="Kagawa T.F."/>
            <person name="Liu W."/>
            <person name="Song Y."/>
            <person name="Salvetti E."/>
            <person name="Wrobel A."/>
            <person name="Rasinkangas P."/>
            <person name="Parkhill J."/>
            <person name="Rea M.C."/>
            <person name="O'Sullivan O."/>
            <person name="Ritari J."/>
            <person name="Douillard F.P."/>
            <person name="Paul Ross R."/>
            <person name="Yang R."/>
            <person name="Briner A.E."/>
            <person name="Felis G.E."/>
            <person name="de Vos W.M."/>
            <person name="Barrangou R."/>
            <person name="Klaenhammer T.R."/>
            <person name="Caufield P.W."/>
            <person name="Cui Y."/>
            <person name="Zhang H."/>
            <person name="O'Toole P.W."/>
        </authorList>
    </citation>
    <scope>NUCLEOTIDE SEQUENCE [LARGE SCALE GENOMIC DNA]</scope>
    <source>
        <strain evidence="1 2">DSM 19519</strain>
    </source>
</reference>
<dbReference type="EMBL" id="AZDX01000003">
    <property type="protein sequence ID" value="KRL08036.1"/>
    <property type="molecule type" value="Genomic_DNA"/>
</dbReference>
<proteinExistence type="predicted"/>
<keyword evidence="2" id="KW-1185">Reference proteome</keyword>